<sequence>MSRAKRLVTGVTEWLARFNAQRVNDQMIEALWVEGKPIYSLENVSIITGVLDPDLNLRGLIESVGLGAISGVTPTFHAFSTDPAVAEMDKSRYFSVPLTEAGGAIAAADIVPAVAGYTSHCCVNGIWAPAGTTDAANDWTFTVAAGTILGPDVFDMDITAERYHNFSAGVAGVYGPAITLRGTVAAGVDNNKAIQVEAANLANVGIDYYIDGIYWYE</sequence>
<organism evidence="1">
    <name type="scientific">marine sediment metagenome</name>
    <dbReference type="NCBI Taxonomy" id="412755"/>
    <lineage>
        <taxon>unclassified sequences</taxon>
        <taxon>metagenomes</taxon>
        <taxon>ecological metagenomes</taxon>
    </lineage>
</organism>
<dbReference type="AlphaFoldDB" id="X1AYA7"/>
<accession>X1AYA7</accession>
<gene>
    <name evidence="1" type="ORF">S01H4_02886</name>
</gene>
<dbReference type="EMBL" id="BART01000668">
    <property type="protein sequence ID" value="GAG74157.1"/>
    <property type="molecule type" value="Genomic_DNA"/>
</dbReference>
<proteinExistence type="predicted"/>
<name>X1AYA7_9ZZZZ</name>
<evidence type="ECO:0000313" key="1">
    <source>
        <dbReference type="EMBL" id="GAG74157.1"/>
    </source>
</evidence>
<protein>
    <submittedName>
        <fullName evidence="1">Uncharacterized protein</fullName>
    </submittedName>
</protein>
<reference evidence="1" key="1">
    <citation type="journal article" date="2014" name="Front. Microbiol.">
        <title>High frequency of phylogenetically diverse reductive dehalogenase-homologous genes in deep subseafloor sedimentary metagenomes.</title>
        <authorList>
            <person name="Kawai M."/>
            <person name="Futagami T."/>
            <person name="Toyoda A."/>
            <person name="Takaki Y."/>
            <person name="Nishi S."/>
            <person name="Hori S."/>
            <person name="Arai W."/>
            <person name="Tsubouchi T."/>
            <person name="Morono Y."/>
            <person name="Uchiyama I."/>
            <person name="Ito T."/>
            <person name="Fujiyama A."/>
            <person name="Inagaki F."/>
            <person name="Takami H."/>
        </authorList>
    </citation>
    <scope>NUCLEOTIDE SEQUENCE</scope>
    <source>
        <strain evidence="1">Expedition CK06-06</strain>
    </source>
</reference>
<comment type="caution">
    <text evidence="1">The sequence shown here is derived from an EMBL/GenBank/DDBJ whole genome shotgun (WGS) entry which is preliminary data.</text>
</comment>